<comment type="caution">
    <text evidence="1">The sequence shown here is derived from an EMBL/GenBank/DDBJ whole genome shotgun (WGS) entry which is preliminary data.</text>
</comment>
<keyword evidence="1" id="KW-0489">Methyltransferase</keyword>
<reference evidence="1" key="2">
    <citation type="journal article" date="2022" name="New Phytol.">
        <title>Evolutionary transition to the ectomycorrhizal habit in the genomes of a hyperdiverse lineage of mushroom-forming fungi.</title>
        <authorList>
            <person name="Looney B."/>
            <person name="Miyauchi S."/>
            <person name="Morin E."/>
            <person name="Drula E."/>
            <person name="Courty P.E."/>
            <person name="Kohler A."/>
            <person name="Kuo A."/>
            <person name="LaButti K."/>
            <person name="Pangilinan J."/>
            <person name="Lipzen A."/>
            <person name="Riley R."/>
            <person name="Andreopoulos W."/>
            <person name="He G."/>
            <person name="Johnson J."/>
            <person name="Nolan M."/>
            <person name="Tritt A."/>
            <person name="Barry K.W."/>
            <person name="Grigoriev I.V."/>
            <person name="Nagy L.G."/>
            <person name="Hibbett D."/>
            <person name="Henrissat B."/>
            <person name="Matheny P.B."/>
            <person name="Labbe J."/>
            <person name="Martin F.M."/>
        </authorList>
    </citation>
    <scope>NUCLEOTIDE SEQUENCE</scope>
    <source>
        <strain evidence="1">EC-137</strain>
    </source>
</reference>
<name>A0ACB8QLM7_9AGAM</name>
<organism evidence="1 2">
    <name type="scientific">Vararia minispora EC-137</name>
    <dbReference type="NCBI Taxonomy" id="1314806"/>
    <lineage>
        <taxon>Eukaryota</taxon>
        <taxon>Fungi</taxon>
        <taxon>Dikarya</taxon>
        <taxon>Basidiomycota</taxon>
        <taxon>Agaricomycotina</taxon>
        <taxon>Agaricomycetes</taxon>
        <taxon>Russulales</taxon>
        <taxon>Lachnocladiaceae</taxon>
        <taxon>Vararia</taxon>
    </lineage>
</organism>
<proteinExistence type="predicted"/>
<evidence type="ECO:0000313" key="2">
    <source>
        <dbReference type="Proteomes" id="UP000814128"/>
    </source>
</evidence>
<reference evidence="1" key="1">
    <citation type="submission" date="2021-02" db="EMBL/GenBank/DDBJ databases">
        <authorList>
            <consortium name="DOE Joint Genome Institute"/>
            <person name="Ahrendt S."/>
            <person name="Looney B.P."/>
            <person name="Miyauchi S."/>
            <person name="Morin E."/>
            <person name="Drula E."/>
            <person name="Courty P.E."/>
            <person name="Chicoki N."/>
            <person name="Fauchery L."/>
            <person name="Kohler A."/>
            <person name="Kuo A."/>
            <person name="Labutti K."/>
            <person name="Pangilinan J."/>
            <person name="Lipzen A."/>
            <person name="Riley R."/>
            <person name="Andreopoulos W."/>
            <person name="He G."/>
            <person name="Johnson J."/>
            <person name="Barry K.W."/>
            <person name="Grigoriev I.V."/>
            <person name="Nagy L."/>
            <person name="Hibbett D."/>
            <person name="Henrissat B."/>
            <person name="Matheny P.B."/>
            <person name="Labbe J."/>
            <person name="Martin F."/>
        </authorList>
    </citation>
    <scope>NUCLEOTIDE SEQUENCE</scope>
    <source>
        <strain evidence="1">EC-137</strain>
    </source>
</reference>
<dbReference type="Proteomes" id="UP000814128">
    <property type="component" value="Unassembled WGS sequence"/>
</dbReference>
<keyword evidence="2" id="KW-1185">Reference proteome</keyword>
<sequence>MQNARFEKYYKTQAIVTDGEWNTLLEMCREPLPTTFRIAAGKENTQVLKSAVEKTYVPQLSNVIFEDETIGPPRPLPWYPGGLGWQFNVTKKVLRKSPEFKKFHSFLVFETDVGNITRQEAVSMLPPLFLDVQPQHKVMDMCAAPGSKTSQLLEFLHSSPNATAASIPKGLLIANDSDYKRTHLLIHQSARLPSPAMLVTNMDASNYPTLSLGISDDLSFLGRKKMKMKGLPPGSEPLLFDRILADVPCSGDGTIRKNVGIWKTWNPMDGNGLHSLQLRILLRAMRMLASGGQIVYSTCSLNPVENEAVIAEALRTVRDFELVDTSSQLPALSRRPGLMTWKPAADRSLNFFDTYEAYIESLPEGKRESARLARSHWPPPPGILESLHLERCMRIYPHLQDTGGFFVAVLRRKQKYQAPTLTPRAEKRAAGTLDDETKLSAKKPRLNNELGEDAVSEPPEEDSSEAAGKPLYSPEVISSNSAGDEDIVEDAYDQDADTSTAEHPKGSGDSSFKEMPYNYIPPDDPIITGCMTQASLVPEFPRHNILTRNPGGEPARALYLTNDLVRRVVQNNDFARIRLMIAGTKIFQKQEGFGKLKDSKGQSYIPPASQFRLISDGLPAVLPFIRKDSILEAKADALRVLVQDYYPLLIALPEEFRLLLGPKPLGTYVVHFKADVNGGGSLTCDIFLPILKFPASVSLMIDKKAKSALSLRVFGEDVTTAGREVLEKLRQKKVASQSVASSGVAPPAVAVDTTTDVEEGGNTKVESGPATTKIDTTNAE</sequence>
<evidence type="ECO:0000313" key="1">
    <source>
        <dbReference type="EMBL" id="KAI0032587.1"/>
    </source>
</evidence>
<protein>
    <submittedName>
        <fullName evidence="1">S-adenosyl-L-methionine-dependent methyltransferase</fullName>
    </submittedName>
</protein>
<dbReference type="EMBL" id="MU273541">
    <property type="protein sequence ID" value="KAI0032587.1"/>
    <property type="molecule type" value="Genomic_DNA"/>
</dbReference>
<accession>A0ACB8QLM7</accession>
<keyword evidence="1" id="KW-0808">Transferase</keyword>
<gene>
    <name evidence="1" type="ORF">K488DRAFT_78377</name>
</gene>